<dbReference type="SUPFAM" id="SSF53822">
    <property type="entry name" value="Periplasmic binding protein-like I"/>
    <property type="match status" value="1"/>
</dbReference>
<keyword evidence="7" id="KW-1185">Reference proteome</keyword>
<dbReference type="GO" id="GO:0003700">
    <property type="term" value="F:DNA-binding transcription factor activity"/>
    <property type="evidence" value="ECO:0007669"/>
    <property type="project" value="TreeGrafter"/>
</dbReference>
<dbReference type="RefSeq" id="WP_159426631.1">
    <property type="nucleotide sequence ID" value="NZ_BJEE01000002.1"/>
</dbReference>
<dbReference type="PROSITE" id="PS00356">
    <property type="entry name" value="HTH_LACI_1"/>
    <property type="match status" value="1"/>
</dbReference>
<evidence type="ECO:0000256" key="1">
    <source>
        <dbReference type="ARBA" id="ARBA00022491"/>
    </source>
</evidence>
<evidence type="ECO:0000313" key="7">
    <source>
        <dbReference type="Proteomes" id="UP000199268"/>
    </source>
</evidence>
<dbReference type="EMBL" id="FMAO01000001">
    <property type="protein sequence ID" value="SCB75161.1"/>
    <property type="molecule type" value="Genomic_DNA"/>
</dbReference>
<dbReference type="PROSITE" id="PS50932">
    <property type="entry name" value="HTH_LACI_2"/>
    <property type="match status" value="1"/>
</dbReference>
<gene>
    <name evidence="6" type="ORF">GA0061074_101207</name>
</gene>
<keyword evidence="4" id="KW-0804">Transcription</keyword>
<dbReference type="Pfam" id="PF00356">
    <property type="entry name" value="LacI"/>
    <property type="match status" value="1"/>
</dbReference>
<dbReference type="PANTHER" id="PTHR30146:SF95">
    <property type="entry name" value="RIBOSE OPERON REPRESSOR"/>
    <property type="match status" value="1"/>
</dbReference>
<evidence type="ECO:0000256" key="4">
    <source>
        <dbReference type="ARBA" id="ARBA00023163"/>
    </source>
</evidence>
<evidence type="ECO:0000259" key="5">
    <source>
        <dbReference type="PROSITE" id="PS50932"/>
    </source>
</evidence>
<organism evidence="6 7">
    <name type="scientific">Weissella bombi</name>
    <dbReference type="NCBI Taxonomy" id="1505725"/>
    <lineage>
        <taxon>Bacteria</taxon>
        <taxon>Bacillati</taxon>
        <taxon>Bacillota</taxon>
        <taxon>Bacilli</taxon>
        <taxon>Lactobacillales</taxon>
        <taxon>Lactobacillaceae</taxon>
        <taxon>Weissella</taxon>
    </lineage>
</organism>
<dbReference type="SMART" id="SM00354">
    <property type="entry name" value="HTH_LACI"/>
    <property type="match status" value="1"/>
</dbReference>
<sequence length="332" mass="37304">MTTNLPSIKDVAKYANVSIATVSRVINNKPGFSQATLERVQLAMETLGYQPNKVAQALKNNSTHMVALSIPFIWHPFFSEFAFYFEKRLDAYGYSMLLSNNQSDSVSELKFLKMAKENKVDGMVGITYNDIEPYLSSKIPFVSIDRYFDTQKYDHVATITSDNFHGGKIAFDELSKRSAKKLAYVGKIAPFPNNTTERKRGFIEEAKKYDVDIQIYECPEDSLESQYLLDRVITNIESIDGIFCVNDEIAYQLIDKLKGTSIVVPEDVQIVGFDGFNILEGIPSPISTIKQSAKMLAFTAVDSLLTLMQGEQVDDVIIPVSFRQGDTTRTLN</sequence>
<proteinExistence type="predicted"/>
<dbReference type="CDD" id="cd06291">
    <property type="entry name" value="PBP1_Qymf-like"/>
    <property type="match status" value="1"/>
</dbReference>
<accession>A0A1C3YYJ1</accession>
<evidence type="ECO:0000313" key="6">
    <source>
        <dbReference type="EMBL" id="SCB75161.1"/>
    </source>
</evidence>
<feature type="domain" description="HTH lacI-type" evidence="5">
    <location>
        <begin position="6"/>
        <end position="60"/>
    </location>
</feature>
<name>A0A1C3YYJ1_9LACO</name>
<dbReference type="Pfam" id="PF13377">
    <property type="entry name" value="Peripla_BP_3"/>
    <property type="match status" value="1"/>
</dbReference>
<dbReference type="Gene3D" id="1.10.260.40">
    <property type="entry name" value="lambda repressor-like DNA-binding domains"/>
    <property type="match status" value="1"/>
</dbReference>
<dbReference type="InterPro" id="IPR046335">
    <property type="entry name" value="LacI/GalR-like_sensor"/>
</dbReference>
<reference evidence="7" key="1">
    <citation type="submission" date="2016-08" db="EMBL/GenBank/DDBJ databases">
        <authorList>
            <person name="Varghese N."/>
            <person name="Submissions Spin"/>
        </authorList>
    </citation>
    <scope>NUCLEOTIDE SEQUENCE [LARGE SCALE GENOMIC DNA]</scope>
    <source>
        <strain evidence="7">R-53094</strain>
    </source>
</reference>
<keyword evidence="1" id="KW-0678">Repressor</keyword>
<dbReference type="InterPro" id="IPR010982">
    <property type="entry name" value="Lambda_DNA-bd_dom_sf"/>
</dbReference>
<protein>
    <submittedName>
        <fullName evidence="6">Transcriptional regulator, LacI family</fullName>
    </submittedName>
</protein>
<evidence type="ECO:0000256" key="3">
    <source>
        <dbReference type="ARBA" id="ARBA00023125"/>
    </source>
</evidence>
<dbReference type="InterPro" id="IPR000843">
    <property type="entry name" value="HTH_LacI"/>
</dbReference>
<dbReference type="AlphaFoldDB" id="A0A1C3YYJ1"/>
<dbReference type="InterPro" id="IPR028082">
    <property type="entry name" value="Peripla_BP_I"/>
</dbReference>
<dbReference type="SUPFAM" id="SSF47413">
    <property type="entry name" value="lambda repressor-like DNA-binding domains"/>
    <property type="match status" value="1"/>
</dbReference>
<dbReference type="PANTHER" id="PTHR30146">
    <property type="entry name" value="LACI-RELATED TRANSCRIPTIONAL REPRESSOR"/>
    <property type="match status" value="1"/>
</dbReference>
<dbReference type="STRING" id="1505725.GA0061074_101207"/>
<dbReference type="GO" id="GO:0000976">
    <property type="term" value="F:transcription cis-regulatory region binding"/>
    <property type="evidence" value="ECO:0007669"/>
    <property type="project" value="TreeGrafter"/>
</dbReference>
<dbReference type="Gene3D" id="3.40.50.2300">
    <property type="match status" value="2"/>
</dbReference>
<keyword evidence="3" id="KW-0238">DNA-binding</keyword>
<dbReference type="CDD" id="cd01392">
    <property type="entry name" value="HTH_LacI"/>
    <property type="match status" value="1"/>
</dbReference>
<dbReference type="PRINTS" id="PR00036">
    <property type="entry name" value="HTHLACI"/>
</dbReference>
<dbReference type="Proteomes" id="UP000199268">
    <property type="component" value="Unassembled WGS sequence"/>
</dbReference>
<keyword evidence="2" id="KW-0805">Transcription regulation</keyword>
<evidence type="ECO:0000256" key="2">
    <source>
        <dbReference type="ARBA" id="ARBA00023015"/>
    </source>
</evidence>